<evidence type="ECO:0000256" key="2">
    <source>
        <dbReference type="ARBA" id="ARBA00022801"/>
    </source>
</evidence>
<reference evidence="4" key="1">
    <citation type="journal article" date="2014" name="Front. Microbiol.">
        <title>High frequency of phylogenetically diverse reductive dehalogenase-homologous genes in deep subseafloor sedimentary metagenomes.</title>
        <authorList>
            <person name="Kawai M."/>
            <person name="Futagami T."/>
            <person name="Toyoda A."/>
            <person name="Takaki Y."/>
            <person name="Nishi S."/>
            <person name="Hori S."/>
            <person name="Arai W."/>
            <person name="Tsubouchi T."/>
            <person name="Morono Y."/>
            <person name="Uchiyama I."/>
            <person name="Ito T."/>
            <person name="Fujiyama A."/>
            <person name="Inagaki F."/>
            <person name="Takami H."/>
        </authorList>
    </citation>
    <scope>NUCLEOTIDE SEQUENCE</scope>
    <source>
        <strain evidence="4">Expedition CK06-06</strain>
    </source>
</reference>
<comment type="similarity">
    <text evidence="1">Belongs to the sulfatase family.</text>
</comment>
<keyword evidence="2" id="KW-0378">Hydrolase</keyword>
<protein>
    <recommendedName>
        <fullName evidence="3">Sulfatase N-terminal domain-containing protein</fullName>
    </recommendedName>
</protein>
<sequence length="163" mass="18207">MNRWTFLFGSICALLLSFVGLIGRAIAATTGRPNILVFVTDDQKWDTLGSYGNKVIRTPNIDRVAKQGVLFKYAFVQVPQCVPSRASLLTGRYPQAHRVRWNSIPLPDDEVTIGELLNDAGYQTAAFGKLHIPPQNPQRLGFQYSRIHGEYNRYLAEQGIKGG</sequence>
<dbReference type="PANTHER" id="PTHR42693">
    <property type="entry name" value="ARYLSULFATASE FAMILY MEMBER"/>
    <property type="match status" value="1"/>
</dbReference>
<evidence type="ECO:0000259" key="3">
    <source>
        <dbReference type="Pfam" id="PF00884"/>
    </source>
</evidence>
<dbReference type="Pfam" id="PF00884">
    <property type="entry name" value="Sulfatase"/>
    <property type="match status" value="1"/>
</dbReference>
<dbReference type="Gene3D" id="3.40.720.10">
    <property type="entry name" value="Alkaline Phosphatase, subunit A"/>
    <property type="match status" value="1"/>
</dbReference>
<proteinExistence type="inferred from homology"/>
<comment type="caution">
    <text evidence="4">The sequence shown here is derived from an EMBL/GenBank/DDBJ whole genome shotgun (WGS) entry which is preliminary data.</text>
</comment>
<dbReference type="EMBL" id="BARU01032653">
    <property type="protein sequence ID" value="GAH73532.1"/>
    <property type="molecule type" value="Genomic_DNA"/>
</dbReference>
<feature type="domain" description="Sulfatase N-terminal" evidence="3">
    <location>
        <begin position="33"/>
        <end position="153"/>
    </location>
</feature>
<organism evidence="4">
    <name type="scientific">marine sediment metagenome</name>
    <dbReference type="NCBI Taxonomy" id="412755"/>
    <lineage>
        <taxon>unclassified sequences</taxon>
        <taxon>metagenomes</taxon>
        <taxon>ecological metagenomes</taxon>
    </lineage>
</organism>
<evidence type="ECO:0000256" key="1">
    <source>
        <dbReference type="ARBA" id="ARBA00008779"/>
    </source>
</evidence>
<feature type="non-terminal residue" evidence="4">
    <location>
        <position position="163"/>
    </location>
</feature>
<evidence type="ECO:0000313" key="4">
    <source>
        <dbReference type="EMBL" id="GAH73532.1"/>
    </source>
</evidence>
<dbReference type="InterPro" id="IPR050738">
    <property type="entry name" value="Sulfatase"/>
</dbReference>
<dbReference type="CDD" id="cd16022">
    <property type="entry name" value="sulfatase_like"/>
    <property type="match status" value="1"/>
</dbReference>
<dbReference type="SUPFAM" id="SSF53649">
    <property type="entry name" value="Alkaline phosphatase-like"/>
    <property type="match status" value="1"/>
</dbReference>
<gene>
    <name evidence="4" type="ORF">S03H2_51465</name>
</gene>
<dbReference type="InterPro" id="IPR017850">
    <property type="entry name" value="Alkaline_phosphatase_core_sf"/>
</dbReference>
<dbReference type="PANTHER" id="PTHR42693:SF53">
    <property type="entry name" value="ENDO-4-O-SULFATASE"/>
    <property type="match status" value="1"/>
</dbReference>
<name>X1HVR6_9ZZZZ</name>
<dbReference type="GO" id="GO:0004065">
    <property type="term" value="F:arylsulfatase activity"/>
    <property type="evidence" value="ECO:0007669"/>
    <property type="project" value="TreeGrafter"/>
</dbReference>
<dbReference type="InterPro" id="IPR000917">
    <property type="entry name" value="Sulfatase_N"/>
</dbReference>
<dbReference type="AlphaFoldDB" id="X1HVR6"/>
<accession>X1HVR6</accession>